<reference evidence="2 3" key="1">
    <citation type="submission" date="2023-03" db="EMBL/GenBank/DDBJ databases">
        <title>Genome insight into feeding habits of ladybird beetles.</title>
        <authorList>
            <person name="Li H.-S."/>
            <person name="Huang Y.-H."/>
            <person name="Pang H."/>
        </authorList>
    </citation>
    <scope>NUCLEOTIDE SEQUENCE [LARGE SCALE GENOMIC DNA]</scope>
    <source>
        <strain evidence="2">SYSU_2023b</strain>
        <tissue evidence="2">Whole body</tissue>
    </source>
</reference>
<accession>A0AAW1UA38</accession>
<evidence type="ECO:0000313" key="2">
    <source>
        <dbReference type="EMBL" id="KAK9877464.1"/>
    </source>
</evidence>
<feature type="signal peptide" evidence="1">
    <location>
        <begin position="1"/>
        <end position="19"/>
    </location>
</feature>
<keyword evidence="1" id="KW-0732">Signal</keyword>
<comment type="caution">
    <text evidence="2">The sequence shown here is derived from an EMBL/GenBank/DDBJ whole genome shotgun (WGS) entry which is preliminary data.</text>
</comment>
<name>A0AAW1UA38_9CUCU</name>
<dbReference type="EMBL" id="JARQZJ010000042">
    <property type="protein sequence ID" value="KAK9877464.1"/>
    <property type="molecule type" value="Genomic_DNA"/>
</dbReference>
<dbReference type="SUPFAM" id="SSF57302">
    <property type="entry name" value="Snake toxin-like"/>
    <property type="match status" value="1"/>
</dbReference>
<proteinExistence type="predicted"/>
<evidence type="ECO:0000313" key="3">
    <source>
        <dbReference type="Proteomes" id="UP001431783"/>
    </source>
</evidence>
<gene>
    <name evidence="2" type="ORF">WA026_018572</name>
</gene>
<evidence type="ECO:0000256" key="1">
    <source>
        <dbReference type="SAM" id="SignalP"/>
    </source>
</evidence>
<feature type="chain" id="PRO_5044718026" description="Protein quiver" evidence="1">
    <location>
        <begin position="20"/>
        <end position="111"/>
    </location>
</feature>
<dbReference type="AlphaFoldDB" id="A0AAW1UA38"/>
<dbReference type="InterPro" id="IPR045860">
    <property type="entry name" value="Snake_toxin-like_sf"/>
</dbReference>
<protein>
    <recommendedName>
        <fullName evidence="4">Protein quiver</fullName>
    </recommendedName>
</protein>
<dbReference type="PROSITE" id="PS51257">
    <property type="entry name" value="PROKAR_LIPOPROTEIN"/>
    <property type="match status" value="1"/>
</dbReference>
<dbReference type="EMBL" id="JARQZJ010000042">
    <property type="protein sequence ID" value="KAK9877463.1"/>
    <property type="molecule type" value="Genomic_DNA"/>
</dbReference>
<sequence length="111" mass="12503">MGKYLALLILTVILLGCDCAKECEKCTSTYKGSPCRYGRANTLIDHDIDCPTGKSKCYRMSYIVKNNGTTVFQRGCEDANFCNVQRGREDIDVRQCKQCDDDYCNTGTINF</sequence>
<evidence type="ECO:0008006" key="4">
    <source>
        <dbReference type="Google" id="ProtNLM"/>
    </source>
</evidence>
<keyword evidence="3" id="KW-1185">Reference proteome</keyword>
<organism evidence="2 3">
    <name type="scientific">Henosepilachna vigintioctopunctata</name>
    <dbReference type="NCBI Taxonomy" id="420089"/>
    <lineage>
        <taxon>Eukaryota</taxon>
        <taxon>Metazoa</taxon>
        <taxon>Ecdysozoa</taxon>
        <taxon>Arthropoda</taxon>
        <taxon>Hexapoda</taxon>
        <taxon>Insecta</taxon>
        <taxon>Pterygota</taxon>
        <taxon>Neoptera</taxon>
        <taxon>Endopterygota</taxon>
        <taxon>Coleoptera</taxon>
        <taxon>Polyphaga</taxon>
        <taxon>Cucujiformia</taxon>
        <taxon>Coccinelloidea</taxon>
        <taxon>Coccinellidae</taxon>
        <taxon>Epilachninae</taxon>
        <taxon>Epilachnini</taxon>
        <taxon>Henosepilachna</taxon>
    </lineage>
</organism>
<dbReference type="Proteomes" id="UP001431783">
    <property type="component" value="Unassembled WGS sequence"/>
</dbReference>